<dbReference type="EMBL" id="REGN01002409">
    <property type="protein sequence ID" value="RNA28296.1"/>
    <property type="molecule type" value="Genomic_DNA"/>
</dbReference>
<evidence type="ECO:0000313" key="2">
    <source>
        <dbReference type="Proteomes" id="UP000276133"/>
    </source>
</evidence>
<keyword evidence="2" id="KW-1185">Reference proteome</keyword>
<evidence type="ECO:0000313" key="1">
    <source>
        <dbReference type="EMBL" id="RNA28296.1"/>
    </source>
</evidence>
<reference evidence="1 2" key="1">
    <citation type="journal article" date="2018" name="Sci. Rep.">
        <title>Genomic signatures of local adaptation to the degree of environmental predictability in rotifers.</title>
        <authorList>
            <person name="Franch-Gras L."/>
            <person name="Hahn C."/>
            <person name="Garcia-Roger E.M."/>
            <person name="Carmona M.J."/>
            <person name="Serra M."/>
            <person name="Gomez A."/>
        </authorList>
    </citation>
    <scope>NUCLEOTIDE SEQUENCE [LARGE SCALE GENOMIC DNA]</scope>
    <source>
        <strain evidence="1">HYR1</strain>
    </source>
</reference>
<protein>
    <submittedName>
        <fullName evidence="1">Uncharacterized protein</fullName>
    </submittedName>
</protein>
<organism evidence="1 2">
    <name type="scientific">Brachionus plicatilis</name>
    <name type="common">Marine rotifer</name>
    <name type="synonym">Brachionus muelleri</name>
    <dbReference type="NCBI Taxonomy" id="10195"/>
    <lineage>
        <taxon>Eukaryota</taxon>
        <taxon>Metazoa</taxon>
        <taxon>Spiralia</taxon>
        <taxon>Gnathifera</taxon>
        <taxon>Rotifera</taxon>
        <taxon>Eurotatoria</taxon>
        <taxon>Monogononta</taxon>
        <taxon>Pseudotrocha</taxon>
        <taxon>Ploima</taxon>
        <taxon>Brachionidae</taxon>
        <taxon>Brachionus</taxon>
    </lineage>
</organism>
<accession>A0A3M7RXQ7</accession>
<gene>
    <name evidence="1" type="ORF">BpHYR1_020128</name>
</gene>
<comment type="caution">
    <text evidence="1">The sequence shown here is derived from an EMBL/GenBank/DDBJ whole genome shotgun (WGS) entry which is preliminary data.</text>
</comment>
<dbReference type="Proteomes" id="UP000276133">
    <property type="component" value="Unassembled WGS sequence"/>
</dbReference>
<name>A0A3M7RXQ7_BRAPC</name>
<sequence length="75" mass="8942">MTNKMCTSKSNTYYYTSREDIIEKLDESLKNVKISDVKRQLKNNKSPNAFKPPQKSLEPIFQQDFYETKLYNKIE</sequence>
<proteinExistence type="predicted"/>
<dbReference type="AlphaFoldDB" id="A0A3M7RXQ7"/>